<comment type="subunit">
    <text evidence="9">Type II secretion is composed of four main components: the outer membrane complex, the inner membrane complex, the cytoplasmic secretion ATPase and the periplasm-spanning pseudopilus.</text>
</comment>
<dbReference type="RefSeq" id="WP_082887269.1">
    <property type="nucleotide sequence ID" value="NZ_FKBS01000017.1"/>
</dbReference>
<dbReference type="GO" id="GO:0015628">
    <property type="term" value="P:protein secretion by the type II secretion system"/>
    <property type="evidence" value="ECO:0007669"/>
    <property type="project" value="UniProtKB-UniRule"/>
</dbReference>
<evidence type="ECO:0000256" key="2">
    <source>
        <dbReference type="ARBA" id="ARBA00008358"/>
    </source>
</evidence>
<proteinExistence type="inferred from homology"/>
<keyword evidence="4 9" id="KW-0488">Methylation</keyword>
<keyword evidence="7 9" id="KW-1133">Transmembrane helix</keyword>
<evidence type="ECO:0000256" key="1">
    <source>
        <dbReference type="ARBA" id="ARBA00004377"/>
    </source>
</evidence>
<feature type="transmembrane region" description="Helical" evidence="9">
    <location>
        <begin position="12"/>
        <end position="32"/>
    </location>
</feature>
<keyword evidence="6 9" id="KW-0812">Transmembrane</keyword>
<evidence type="ECO:0000313" key="11">
    <source>
        <dbReference type="EMBL" id="SAI39524.1"/>
    </source>
</evidence>
<evidence type="ECO:0000256" key="9">
    <source>
        <dbReference type="RuleBase" id="RU368030"/>
    </source>
</evidence>
<sequence length="127" mass="13510">MTSSSARRERGFTLIEVLVALAIIAVAMGAAMRATSVMISNNRALQDKTLALMAAENALAQMRLEQTLPAPGKRMVACPQGGQAMQCELVTTSSLNRGFRQVTVRVHPAGDNDAVITQLSGLVSNLR</sequence>
<dbReference type="PANTHER" id="PTHR38779">
    <property type="entry name" value="TYPE II SECRETION SYSTEM PROTEIN I-RELATED"/>
    <property type="match status" value="1"/>
</dbReference>
<organism evidence="11 12">
    <name type="scientific">Bordetella ansorpii</name>
    <dbReference type="NCBI Taxonomy" id="288768"/>
    <lineage>
        <taxon>Bacteria</taxon>
        <taxon>Pseudomonadati</taxon>
        <taxon>Pseudomonadota</taxon>
        <taxon>Betaproteobacteria</taxon>
        <taxon>Burkholderiales</taxon>
        <taxon>Alcaligenaceae</taxon>
        <taxon>Bordetella</taxon>
    </lineage>
</organism>
<keyword evidence="8 9" id="KW-0472">Membrane</keyword>
<feature type="domain" description="Type II secretion system protein GspI C-terminal" evidence="10">
    <location>
        <begin position="45"/>
        <end position="123"/>
    </location>
</feature>
<dbReference type="Pfam" id="PF02501">
    <property type="entry name" value="T2SSI"/>
    <property type="match status" value="1"/>
</dbReference>
<dbReference type="Pfam" id="PF07963">
    <property type="entry name" value="N_methyl"/>
    <property type="match status" value="1"/>
</dbReference>
<evidence type="ECO:0000256" key="6">
    <source>
        <dbReference type="ARBA" id="ARBA00022692"/>
    </source>
</evidence>
<dbReference type="AlphaFoldDB" id="A0A157Q1Q8"/>
<dbReference type="EMBL" id="FKBS01000017">
    <property type="protein sequence ID" value="SAI39524.1"/>
    <property type="molecule type" value="Genomic_DNA"/>
</dbReference>
<dbReference type="NCBIfam" id="TIGR02532">
    <property type="entry name" value="IV_pilin_GFxxxE"/>
    <property type="match status" value="1"/>
</dbReference>
<reference evidence="11 12" key="1">
    <citation type="submission" date="2016-03" db="EMBL/GenBank/DDBJ databases">
        <authorList>
            <consortium name="Pathogen Informatics"/>
        </authorList>
    </citation>
    <scope>NUCLEOTIDE SEQUENCE [LARGE SCALE GENOMIC DNA]</scope>
    <source>
        <strain evidence="11 12">NCTC13364</strain>
    </source>
</reference>
<dbReference type="PROSITE" id="PS00409">
    <property type="entry name" value="PROKAR_NTER_METHYL"/>
    <property type="match status" value="1"/>
</dbReference>
<dbReference type="OrthoDB" id="5296572at2"/>
<evidence type="ECO:0000313" key="12">
    <source>
        <dbReference type="Proteomes" id="UP000077037"/>
    </source>
</evidence>
<dbReference type="InterPro" id="IPR045584">
    <property type="entry name" value="Pilin-like"/>
</dbReference>
<comment type="subcellular location">
    <subcellularLocation>
        <location evidence="1 9">Cell inner membrane</location>
        <topology evidence="1 9">Single-pass membrane protein</topology>
    </subcellularLocation>
</comment>
<accession>A0A157Q1Q8</accession>
<comment type="function">
    <text evidence="9">Component of the type II secretion system required for the energy-dependent secretion of extracellular factors such as proteases and toxins from the periplasm.</text>
</comment>
<evidence type="ECO:0000259" key="10">
    <source>
        <dbReference type="Pfam" id="PF02501"/>
    </source>
</evidence>
<dbReference type="Proteomes" id="UP000077037">
    <property type="component" value="Unassembled WGS sequence"/>
</dbReference>
<gene>
    <name evidence="11" type="primary">gspI_1</name>
    <name evidence="11" type="ORF">SAMEA1982600_03091</name>
</gene>
<protein>
    <recommendedName>
        <fullName evidence="9">Type II secretion system protein I</fullName>
        <shortName evidence="9">T2SS minor pseudopilin I</shortName>
    </recommendedName>
</protein>
<evidence type="ECO:0000256" key="3">
    <source>
        <dbReference type="ARBA" id="ARBA00022475"/>
    </source>
</evidence>
<dbReference type="Gene3D" id="3.30.1300.30">
    <property type="entry name" value="GSPII I/J protein-like"/>
    <property type="match status" value="1"/>
</dbReference>
<keyword evidence="3" id="KW-1003">Cell membrane</keyword>
<dbReference type="PANTHER" id="PTHR38779:SF2">
    <property type="entry name" value="TYPE II SECRETION SYSTEM PROTEIN I-RELATED"/>
    <property type="match status" value="1"/>
</dbReference>
<comment type="PTM">
    <text evidence="9">Cleaved by prepilin peptidase.</text>
</comment>
<dbReference type="GO" id="GO:0015627">
    <property type="term" value="C:type II protein secretion system complex"/>
    <property type="evidence" value="ECO:0007669"/>
    <property type="project" value="UniProtKB-UniRule"/>
</dbReference>
<evidence type="ECO:0000256" key="5">
    <source>
        <dbReference type="ARBA" id="ARBA00022519"/>
    </source>
</evidence>
<dbReference type="InterPro" id="IPR003413">
    <property type="entry name" value="T2SS_GspI_C"/>
</dbReference>
<evidence type="ECO:0000256" key="8">
    <source>
        <dbReference type="ARBA" id="ARBA00023136"/>
    </source>
</evidence>
<dbReference type="NCBIfam" id="TIGR01707">
    <property type="entry name" value="gspI"/>
    <property type="match status" value="1"/>
</dbReference>
<dbReference type="InterPro" id="IPR012902">
    <property type="entry name" value="N_methyl_site"/>
</dbReference>
<evidence type="ECO:0000256" key="4">
    <source>
        <dbReference type="ARBA" id="ARBA00022481"/>
    </source>
</evidence>
<comment type="similarity">
    <text evidence="2 9">Belongs to the GSP I family.</text>
</comment>
<keyword evidence="5 9" id="KW-0997">Cell inner membrane</keyword>
<dbReference type="GO" id="GO:0005886">
    <property type="term" value="C:plasma membrane"/>
    <property type="evidence" value="ECO:0007669"/>
    <property type="project" value="UniProtKB-SubCell"/>
</dbReference>
<dbReference type="InterPro" id="IPR010052">
    <property type="entry name" value="T2SS_protein-GspI"/>
</dbReference>
<dbReference type="SUPFAM" id="SSF54523">
    <property type="entry name" value="Pili subunits"/>
    <property type="match status" value="1"/>
</dbReference>
<evidence type="ECO:0000256" key="7">
    <source>
        <dbReference type="ARBA" id="ARBA00022989"/>
    </source>
</evidence>
<name>A0A157Q1Q8_9BORD</name>